<keyword evidence="1" id="KW-0472">Membrane</keyword>
<organism evidence="2 3">
    <name type="scientific">Clavelina lepadiformis</name>
    <name type="common">Light-bulb sea squirt</name>
    <name type="synonym">Ascidia lepadiformis</name>
    <dbReference type="NCBI Taxonomy" id="159417"/>
    <lineage>
        <taxon>Eukaryota</taxon>
        <taxon>Metazoa</taxon>
        <taxon>Chordata</taxon>
        <taxon>Tunicata</taxon>
        <taxon>Ascidiacea</taxon>
        <taxon>Aplousobranchia</taxon>
        <taxon>Clavelinidae</taxon>
        <taxon>Clavelina</taxon>
    </lineage>
</organism>
<dbReference type="EMBL" id="CAWYQH010000098">
    <property type="protein sequence ID" value="CAK8684999.1"/>
    <property type="molecule type" value="Genomic_DNA"/>
</dbReference>
<accession>A0ABP0FZH2</accession>
<proteinExistence type="predicted"/>
<evidence type="ECO:0000256" key="1">
    <source>
        <dbReference type="SAM" id="Phobius"/>
    </source>
</evidence>
<evidence type="ECO:0000313" key="2">
    <source>
        <dbReference type="EMBL" id="CAK8684999.1"/>
    </source>
</evidence>
<keyword evidence="1" id="KW-1133">Transmembrane helix</keyword>
<comment type="caution">
    <text evidence="2">The sequence shown here is derived from an EMBL/GenBank/DDBJ whole genome shotgun (WGS) entry which is preliminary data.</text>
</comment>
<protein>
    <submittedName>
        <fullName evidence="2">Uncharacterized protein</fullName>
    </submittedName>
</protein>
<reference evidence="2 3" key="1">
    <citation type="submission" date="2024-02" db="EMBL/GenBank/DDBJ databases">
        <authorList>
            <person name="Daric V."/>
            <person name="Darras S."/>
        </authorList>
    </citation>
    <scope>NUCLEOTIDE SEQUENCE [LARGE SCALE GENOMIC DNA]</scope>
</reference>
<sequence>MKVVTNYNTSRDFETTTEAPSKDLLYPLQITKMTELQPTDNSVWETLIDPKKLFPTLPPLLAVITYICIVLAVATFILLSIWIITVLCDKRRRRPKKRQQRYDHNILVERNSSCSCRYNSTGCLSSVATSSFDVTSELRLFRKPKYANVIRKCNCSSSNERTTLSMRSFGKQCNRKLSPIRMRGHPSRSNRKPVTKPVLYLDRSNSCRYHRSTASCGNYVHEESSSPLQNYVDSHSLDRLVLRPYLLPRAKWDESRMIEYIRDSNKLEGGRSTGQSKEFINNEHLNADSSKASSQQSVVSTALSNKNVLTNTHPDFPDPPRLN</sequence>
<feature type="transmembrane region" description="Helical" evidence="1">
    <location>
        <begin position="60"/>
        <end position="88"/>
    </location>
</feature>
<keyword evidence="3" id="KW-1185">Reference proteome</keyword>
<keyword evidence="1" id="KW-0812">Transmembrane</keyword>
<gene>
    <name evidence="2" type="ORF">CVLEPA_LOCUS16165</name>
</gene>
<evidence type="ECO:0000313" key="3">
    <source>
        <dbReference type="Proteomes" id="UP001642483"/>
    </source>
</evidence>
<name>A0ABP0FZH2_CLALP</name>
<dbReference type="Proteomes" id="UP001642483">
    <property type="component" value="Unassembled WGS sequence"/>
</dbReference>